<dbReference type="AlphaFoldDB" id="A0A154PKF5"/>
<organism evidence="1 2">
    <name type="scientific">Dufourea novaeangliae</name>
    <name type="common">Sweat bee</name>
    <dbReference type="NCBI Taxonomy" id="178035"/>
    <lineage>
        <taxon>Eukaryota</taxon>
        <taxon>Metazoa</taxon>
        <taxon>Ecdysozoa</taxon>
        <taxon>Arthropoda</taxon>
        <taxon>Hexapoda</taxon>
        <taxon>Insecta</taxon>
        <taxon>Pterygota</taxon>
        <taxon>Neoptera</taxon>
        <taxon>Endopterygota</taxon>
        <taxon>Hymenoptera</taxon>
        <taxon>Apocrita</taxon>
        <taxon>Aculeata</taxon>
        <taxon>Apoidea</taxon>
        <taxon>Anthophila</taxon>
        <taxon>Halictidae</taxon>
        <taxon>Rophitinae</taxon>
        <taxon>Dufourea</taxon>
    </lineage>
</organism>
<keyword evidence="2" id="KW-1185">Reference proteome</keyword>
<protein>
    <submittedName>
        <fullName evidence="1">Uncharacterized protein</fullName>
    </submittedName>
</protein>
<name>A0A154PKF5_DUFNO</name>
<evidence type="ECO:0000313" key="1">
    <source>
        <dbReference type="EMBL" id="KZC11954.1"/>
    </source>
</evidence>
<evidence type="ECO:0000313" key="2">
    <source>
        <dbReference type="Proteomes" id="UP000076502"/>
    </source>
</evidence>
<sequence>MILCHVYLYTTQPPAMIDLSINTKKGHKKRSINTRSIIEKPHSQLWLVEKDCY</sequence>
<dbReference type="EMBL" id="KQ434936">
    <property type="protein sequence ID" value="KZC11954.1"/>
    <property type="molecule type" value="Genomic_DNA"/>
</dbReference>
<gene>
    <name evidence="1" type="ORF">WN55_03458</name>
</gene>
<dbReference type="Proteomes" id="UP000076502">
    <property type="component" value="Unassembled WGS sequence"/>
</dbReference>
<reference evidence="1 2" key="1">
    <citation type="submission" date="2015-07" db="EMBL/GenBank/DDBJ databases">
        <title>The genome of Dufourea novaeangliae.</title>
        <authorList>
            <person name="Pan H."/>
            <person name="Kapheim K."/>
        </authorList>
    </citation>
    <scope>NUCLEOTIDE SEQUENCE [LARGE SCALE GENOMIC DNA]</scope>
    <source>
        <strain evidence="1">0120121106</strain>
        <tissue evidence="1">Whole body</tissue>
    </source>
</reference>
<proteinExistence type="predicted"/>
<accession>A0A154PKF5</accession>